<organism evidence="2 3">
    <name type="scientific">Clavibacter michiganensis subsp. michiganensis</name>
    <dbReference type="NCBI Taxonomy" id="33013"/>
    <lineage>
        <taxon>Bacteria</taxon>
        <taxon>Bacillati</taxon>
        <taxon>Actinomycetota</taxon>
        <taxon>Actinomycetes</taxon>
        <taxon>Micrococcales</taxon>
        <taxon>Microbacteriaceae</taxon>
        <taxon>Clavibacter</taxon>
    </lineage>
</organism>
<dbReference type="Gene3D" id="3.40.50.1860">
    <property type="match status" value="1"/>
</dbReference>
<evidence type="ECO:0000313" key="2">
    <source>
        <dbReference type="EMBL" id="OUE01387.1"/>
    </source>
</evidence>
<protein>
    <submittedName>
        <fullName evidence="2">Uncharacterized protein</fullName>
    </submittedName>
</protein>
<proteinExistence type="predicted"/>
<dbReference type="EMBL" id="MDHH01000003">
    <property type="protein sequence ID" value="OUE01387.1"/>
    <property type="molecule type" value="Genomic_DNA"/>
</dbReference>
<dbReference type="InterPro" id="IPR001920">
    <property type="entry name" value="Asp/Glu_race"/>
</dbReference>
<dbReference type="GO" id="GO:0016855">
    <property type="term" value="F:racemase and epimerase activity, acting on amino acids and derivatives"/>
    <property type="evidence" value="ECO:0007669"/>
    <property type="project" value="InterPro"/>
</dbReference>
<keyword evidence="3" id="KW-1185">Reference proteome</keyword>
<reference evidence="2 3" key="1">
    <citation type="submission" date="2016-08" db="EMBL/GenBank/DDBJ databases">
        <title>Genome sequence of Clavibacter michiganensis subsp. michiganensis strain CASJ007.</title>
        <authorList>
            <person name="Thapa S.P."/>
            <person name="Coaker G."/>
        </authorList>
    </citation>
    <scope>NUCLEOTIDE SEQUENCE [LARGE SCALE GENOMIC DNA]</scope>
    <source>
        <strain evidence="2">CASJ007</strain>
    </source>
</reference>
<sequence length="97" mass="10380">MGPDVTLVSSDTETAKDVYRELVSAGLERRSDAPPVIRYEATGGSASDFETLAHRMLGSGVTHVELVETGAISLPTGRGTERPTRRPPTEPHPPRPS</sequence>
<dbReference type="Proteomes" id="UP000195062">
    <property type="component" value="Unassembled WGS sequence"/>
</dbReference>
<feature type="compositionally biased region" description="Basic and acidic residues" evidence="1">
    <location>
        <begin position="79"/>
        <end position="97"/>
    </location>
</feature>
<feature type="region of interest" description="Disordered" evidence="1">
    <location>
        <begin position="70"/>
        <end position="97"/>
    </location>
</feature>
<name>A0A251XGR0_CLAMM</name>
<dbReference type="AlphaFoldDB" id="A0A251XGR0"/>
<gene>
    <name evidence="2" type="ORF">CMMCAS07_13850</name>
</gene>
<accession>A0A251XGR0</accession>
<evidence type="ECO:0000256" key="1">
    <source>
        <dbReference type="SAM" id="MobiDB-lite"/>
    </source>
</evidence>
<comment type="caution">
    <text evidence="2">The sequence shown here is derived from an EMBL/GenBank/DDBJ whole genome shotgun (WGS) entry which is preliminary data.</text>
</comment>
<evidence type="ECO:0000313" key="3">
    <source>
        <dbReference type="Proteomes" id="UP000195062"/>
    </source>
</evidence>